<feature type="region of interest" description="Disordered" evidence="1">
    <location>
        <begin position="222"/>
        <end position="247"/>
    </location>
</feature>
<evidence type="ECO:0000313" key="3">
    <source>
        <dbReference type="EMBL" id="TFK40562.1"/>
    </source>
</evidence>
<evidence type="ECO:0000256" key="2">
    <source>
        <dbReference type="SAM" id="Phobius"/>
    </source>
</evidence>
<accession>A0A5C3M5G1</accession>
<evidence type="ECO:0000313" key="4">
    <source>
        <dbReference type="Proteomes" id="UP000308652"/>
    </source>
</evidence>
<dbReference type="OrthoDB" id="3256943at2759"/>
<protein>
    <submittedName>
        <fullName evidence="3">Uncharacterized protein</fullName>
    </submittedName>
</protein>
<feature type="region of interest" description="Disordered" evidence="1">
    <location>
        <begin position="130"/>
        <end position="174"/>
    </location>
</feature>
<keyword evidence="2" id="KW-0812">Transmembrane</keyword>
<sequence length="279" mass="30519">MSTPASAAEVQSSASPTPTASQDSNRFPGGGGSSSSNLYLVTFLATLFLLLLVSCAIVLRSYVLRRRFQRRLDDAMAAGILLAPRAQGSRKKRFGAKPKFFDAYLQHGGEKWSDMMPLAAQPIFVKRRNRDGLPKTIRSPAPGAEIQEDASDPTHVPLPPPSTTPSPPPPSRFGFIARSALARLPGRRPRPAEVVPTTETPEKPAHIRTEMLQVTMLIAMPSPNRRAPTPSSIDKDETDEEEEIPEVVLGVSRWQNYKPLAENYKLLSAPPPRSPLQNP</sequence>
<proteinExistence type="predicted"/>
<evidence type="ECO:0000256" key="1">
    <source>
        <dbReference type="SAM" id="MobiDB-lite"/>
    </source>
</evidence>
<dbReference type="EMBL" id="ML213596">
    <property type="protein sequence ID" value="TFK40562.1"/>
    <property type="molecule type" value="Genomic_DNA"/>
</dbReference>
<dbReference type="AlphaFoldDB" id="A0A5C3M5G1"/>
<keyword evidence="2" id="KW-0472">Membrane</keyword>
<feature type="region of interest" description="Disordered" evidence="1">
    <location>
        <begin position="1"/>
        <end position="29"/>
    </location>
</feature>
<feature type="compositionally biased region" description="Pro residues" evidence="1">
    <location>
        <begin position="156"/>
        <end position="171"/>
    </location>
</feature>
<gene>
    <name evidence="3" type="ORF">BDQ12DRAFT_679671</name>
</gene>
<dbReference type="Proteomes" id="UP000308652">
    <property type="component" value="Unassembled WGS sequence"/>
</dbReference>
<feature type="compositionally biased region" description="Acidic residues" evidence="1">
    <location>
        <begin position="236"/>
        <end position="245"/>
    </location>
</feature>
<organism evidence="3 4">
    <name type="scientific">Crucibulum laeve</name>
    <dbReference type="NCBI Taxonomy" id="68775"/>
    <lineage>
        <taxon>Eukaryota</taxon>
        <taxon>Fungi</taxon>
        <taxon>Dikarya</taxon>
        <taxon>Basidiomycota</taxon>
        <taxon>Agaricomycotina</taxon>
        <taxon>Agaricomycetes</taxon>
        <taxon>Agaricomycetidae</taxon>
        <taxon>Agaricales</taxon>
        <taxon>Agaricineae</taxon>
        <taxon>Nidulariaceae</taxon>
        <taxon>Crucibulum</taxon>
    </lineage>
</organism>
<feature type="compositionally biased region" description="Polar residues" evidence="1">
    <location>
        <begin position="1"/>
        <end position="25"/>
    </location>
</feature>
<reference evidence="3 4" key="1">
    <citation type="journal article" date="2019" name="Nat. Ecol. Evol.">
        <title>Megaphylogeny resolves global patterns of mushroom evolution.</title>
        <authorList>
            <person name="Varga T."/>
            <person name="Krizsan K."/>
            <person name="Foldi C."/>
            <person name="Dima B."/>
            <person name="Sanchez-Garcia M."/>
            <person name="Sanchez-Ramirez S."/>
            <person name="Szollosi G.J."/>
            <person name="Szarkandi J.G."/>
            <person name="Papp V."/>
            <person name="Albert L."/>
            <person name="Andreopoulos W."/>
            <person name="Angelini C."/>
            <person name="Antonin V."/>
            <person name="Barry K.W."/>
            <person name="Bougher N.L."/>
            <person name="Buchanan P."/>
            <person name="Buyck B."/>
            <person name="Bense V."/>
            <person name="Catcheside P."/>
            <person name="Chovatia M."/>
            <person name="Cooper J."/>
            <person name="Damon W."/>
            <person name="Desjardin D."/>
            <person name="Finy P."/>
            <person name="Geml J."/>
            <person name="Haridas S."/>
            <person name="Hughes K."/>
            <person name="Justo A."/>
            <person name="Karasinski D."/>
            <person name="Kautmanova I."/>
            <person name="Kiss B."/>
            <person name="Kocsube S."/>
            <person name="Kotiranta H."/>
            <person name="LaButti K.M."/>
            <person name="Lechner B.E."/>
            <person name="Liimatainen K."/>
            <person name="Lipzen A."/>
            <person name="Lukacs Z."/>
            <person name="Mihaltcheva S."/>
            <person name="Morgado L.N."/>
            <person name="Niskanen T."/>
            <person name="Noordeloos M.E."/>
            <person name="Ohm R.A."/>
            <person name="Ortiz-Santana B."/>
            <person name="Ovrebo C."/>
            <person name="Racz N."/>
            <person name="Riley R."/>
            <person name="Savchenko A."/>
            <person name="Shiryaev A."/>
            <person name="Soop K."/>
            <person name="Spirin V."/>
            <person name="Szebenyi C."/>
            <person name="Tomsovsky M."/>
            <person name="Tulloss R.E."/>
            <person name="Uehling J."/>
            <person name="Grigoriev I.V."/>
            <person name="Vagvolgyi C."/>
            <person name="Papp T."/>
            <person name="Martin F.M."/>
            <person name="Miettinen O."/>
            <person name="Hibbett D.S."/>
            <person name="Nagy L.G."/>
        </authorList>
    </citation>
    <scope>NUCLEOTIDE SEQUENCE [LARGE SCALE GENOMIC DNA]</scope>
    <source>
        <strain evidence="3 4">CBS 166.37</strain>
    </source>
</reference>
<name>A0A5C3M5G1_9AGAR</name>
<keyword evidence="2" id="KW-1133">Transmembrane helix</keyword>
<feature type="transmembrane region" description="Helical" evidence="2">
    <location>
        <begin position="38"/>
        <end position="63"/>
    </location>
</feature>
<keyword evidence="4" id="KW-1185">Reference proteome</keyword>